<protein>
    <recommendedName>
        <fullName evidence="4">Archaeal Type IV pilin N-terminal domain-containing protein</fullName>
    </recommendedName>
</protein>
<accession>A0ABT4IJX1</accession>
<proteinExistence type="predicted"/>
<gene>
    <name evidence="2" type="ORF">O0S09_01995</name>
</gene>
<comment type="caution">
    <text evidence="2">The sequence shown here is derived from an EMBL/GenBank/DDBJ whole genome shotgun (WGS) entry which is preliminary data.</text>
</comment>
<feature type="transmembrane region" description="Helical" evidence="1">
    <location>
        <begin position="21"/>
        <end position="47"/>
    </location>
</feature>
<keyword evidence="1" id="KW-0812">Transmembrane</keyword>
<dbReference type="RefSeq" id="WP_268922238.1">
    <property type="nucleotide sequence ID" value="NZ_JAPTGC010000002.1"/>
</dbReference>
<organism evidence="2 3">
    <name type="scientific">Methanocorpusculum vombati</name>
    <dbReference type="NCBI Taxonomy" id="3002864"/>
    <lineage>
        <taxon>Archaea</taxon>
        <taxon>Methanobacteriati</taxon>
        <taxon>Methanobacteriota</taxon>
        <taxon>Stenosarchaea group</taxon>
        <taxon>Methanomicrobia</taxon>
        <taxon>Methanomicrobiales</taxon>
        <taxon>Methanocorpusculaceae</taxon>
        <taxon>Methanocorpusculum</taxon>
    </lineage>
</organism>
<keyword evidence="1" id="KW-0472">Membrane</keyword>
<reference evidence="2" key="1">
    <citation type="submission" date="2022-12" db="EMBL/GenBank/DDBJ databases">
        <title>Isolation and characterisation of novel Methanocorpusculum spp. from native Australian herbivores indicates the genus is ancestrally host-associated.</title>
        <authorList>
            <person name="Volmer J.G."/>
            <person name="Soo R.M."/>
            <person name="Evans P.N."/>
            <person name="Hoedt E.C."/>
            <person name="Astorga Alsina A.L."/>
            <person name="Woodcroft B.J."/>
            <person name="Tyson G.W."/>
            <person name="Hugenholtz P."/>
            <person name="Morrison M."/>
        </authorList>
    </citation>
    <scope>NUCLEOTIDE SEQUENCE</scope>
    <source>
        <strain evidence="2">CW153</strain>
    </source>
</reference>
<keyword evidence="1" id="KW-1133">Transmembrane helix</keyword>
<evidence type="ECO:0000313" key="3">
    <source>
        <dbReference type="Proteomes" id="UP001141336"/>
    </source>
</evidence>
<evidence type="ECO:0000313" key="2">
    <source>
        <dbReference type="EMBL" id="MCZ0862027.1"/>
    </source>
</evidence>
<name>A0ABT4IJX1_9EURY</name>
<sequence length="147" mass="15504">MQLIAIKNGYYLRPSSSSRTGSFSSVIIVLLIMGIIIGLVVAGFFAMGQIAGTSSEGVDVLVQVSGNDVLITLIADGHANPITGLRVSVDGYAPSDANSSLQNPQMGTPIQFAGVAKDVTGYAFIIVDAEFLDGTQRVIKYARMRFS</sequence>
<evidence type="ECO:0000256" key="1">
    <source>
        <dbReference type="SAM" id="Phobius"/>
    </source>
</evidence>
<dbReference type="EMBL" id="JAPTGC010000002">
    <property type="protein sequence ID" value="MCZ0862027.1"/>
    <property type="molecule type" value="Genomic_DNA"/>
</dbReference>
<keyword evidence="3" id="KW-1185">Reference proteome</keyword>
<dbReference type="Proteomes" id="UP001141336">
    <property type="component" value="Unassembled WGS sequence"/>
</dbReference>
<evidence type="ECO:0008006" key="4">
    <source>
        <dbReference type="Google" id="ProtNLM"/>
    </source>
</evidence>